<dbReference type="GeneID" id="63753437"/>
<proteinExistence type="predicted"/>
<dbReference type="AlphaFoldDB" id="A0A1L9RKU5"/>
<organism evidence="1 2">
    <name type="scientific">Aspergillus wentii DTO 134E9</name>
    <dbReference type="NCBI Taxonomy" id="1073089"/>
    <lineage>
        <taxon>Eukaryota</taxon>
        <taxon>Fungi</taxon>
        <taxon>Dikarya</taxon>
        <taxon>Ascomycota</taxon>
        <taxon>Pezizomycotina</taxon>
        <taxon>Eurotiomycetes</taxon>
        <taxon>Eurotiomycetidae</taxon>
        <taxon>Eurotiales</taxon>
        <taxon>Aspergillaceae</taxon>
        <taxon>Aspergillus</taxon>
        <taxon>Aspergillus subgen. Cremei</taxon>
    </lineage>
</organism>
<accession>A0A1L9RKU5</accession>
<dbReference type="VEuPathDB" id="FungiDB:ASPWEDRAFT_514458"/>
<reference evidence="2" key="1">
    <citation type="journal article" date="2017" name="Genome Biol.">
        <title>Comparative genomics reveals high biological diversity and specific adaptations in the industrially and medically important fungal genus Aspergillus.</title>
        <authorList>
            <person name="de Vries R.P."/>
            <person name="Riley R."/>
            <person name="Wiebenga A."/>
            <person name="Aguilar-Osorio G."/>
            <person name="Amillis S."/>
            <person name="Uchima C.A."/>
            <person name="Anderluh G."/>
            <person name="Asadollahi M."/>
            <person name="Askin M."/>
            <person name="Barry K."/>
            <person name="Battaglia E."/>
            <person name="Bayram O."/>
            <person name="Benocci T."/>
            <person name="Braus-Stromeyer S.A."/>
            <person name="Caldana C."/>
            <person name="Canovas D."/>
            <person name="Cerqueira G.C."/>
            <person name="Chen F."/>
            <person name="Chen W."/>
            <person name="Choi C."/>
            <person name="Clum A."/>
            <person name="Dos Santos R.A."/>
            <person name="Damasio A.R."/>
            <person name="Diallinas G."/>
            <person name="Emri T."/>
            <person name="Fekete E."/>
            <person name="Flipphi M."/>
            <person name="Freyberg S."/>
            <person name="Gallo A."/>
            <person name="Gournas C."/>
            <person name="Habgood R."/>
            <person name="Hainaut M."/>
            <person name="Harispe M.L."/>
            <person name="Henrissat B."/>
            <person name="Hilden K.S."/>
            <person name="Hope R."/>
            <person name="Hossain A."/>
            <person name="Karabika E."/>
            <person name="Karaffa L."/>
            <person name="Karanyi Z."/>
            <person name="Krasevec N."/>
            <person name="Kuo A."/>
            <person name="Kusch H."/>
            <person name="LaButti K."/>
            <person name="Lagendijk E.L."/>
            <person name="Lapidus A."/>
            <person name="Levasseur A."/>
            <person name="Lindquist E."/>
            <person name="Lipzen A."/>
            <person name="Logrieco A.F."/>
            <person name="MacCabe A."/>
            <person name="Maekelae M.R."/>
            <person name="Malavazi I."/>
            <person name="Melin P."/>
            <person name="Meyer V."/>
            <person name="Mielnichuk N."/>
            <person name="Miskei M."/>
            <person name="Molnar A.P."/>
            <person name="Mule G."/>
            <person name="Ngan C.Y."/>
            <person name="Orejas M."/>
            <person name="Orosz E."/>
            <person name="Ouedraogo J.P."/>
            <person name="Overkamp K.M."/>
            <person name="Park H.-S."/>
            <person name="Perrone G."/>
            <person name="Piumi F."/>
            <person name="Punt P.J."/>
            <person name="Ram A.F."/>
            <person name="Ramon A."/>
            <person name="Rauscher S."/>
            <person name="Record E."/>
            <person name="Riano-Pachon D.M."/>
            <person name="Robert V."/>
            <person name="Roehrig J."/>
            <person name="Ruller R."/>
            <person name="Salamov A."/>
            <person name="Salih N.S."/>
            <person name="Samson R.A."/>
            <person name="Sandor E."/>
            <person name="Sanguinetti M."/>
            <person name="Schuetze T."/>
            <person name="Sepcic K."/>
            <person name="Shelest E."/>
            <person name="Sherlock G."/>
            <person name="Sophianopoulou V."/>
            <person name="Squina F.M."/>
            <person name="Sun H."/>
            <person name="Susca A."/>
            <person name="Todd R.B."/>
            <person name="Tsang A."/>
            <person name="Unkles S.E."/>
            <person name="van de Wiele N."/>
            <person name="van Rossen-Uffink D."/>
            <person name="Oliveira J.V."/>
            <person name="Vesth T.C."/>
            <person name="Visser J."/>
            <person name="Yu J.-H."/>
            <person name="Zhou M."/>
            <person name="Andersen M.R."/>
            <person name="Archer D.B."/>
            <person name="Baker S.E."/>
            <person name="Benoit I."/>
            <person name="Brakhage A.A."/>
            <person name="Braus G.H."/>
            <person name="Fischer R."/>
            <person name="Frisvad J.C."/>
            <person name="Goldman G.H."/>
            <person name="Houbraken J."/>
            <person name="Oakley B."/>
            <person name="Pocsi I."/>
            <person name="Scazzocchio C."/>
            <person name="Seiboth B."/>
            <person name="vanKuyk P.A."/>
            <person name="Wortman J."/>
            <person name="Dyer P.S."/>
            <person name="Grigoriev I.V."/>
        </authorList>
    </citation>
    <scope>NUCLEOTIDE SEQUENCE [LARGE SCALE GENOMIC DNA]</scope>
    <source>
        <strain evidence="2">DTO 134E9</strain>
    </source>
</reference>
<dbReference type="RefSeq" id="XP_040689218.1">
    <property type="nucleotide sequence ID" value="XM_040837589.1"/>
</dbReference>
<name>A0A1L9RKU5_ASPWE</name>
<sequence length="64" mass="7197">MEKLRHAFLLLFRNASKRQNTTPFLSTLPQLSLNSPSTLPRPSTAKMNKTSWACKCLCLCTVTV</sequence>
<evidence type="ECO:0000313" key="2">
    <source>
        <dbReference type="Proteomes" id="UP000184383"/>
    </source>
</evidence>
<keyword evidence="2" id="KW-1185">Reference proteome</keyword>
<gene>
    <name evidence="1" type="ORF">ASPWEDRAFT_514458</name>
</gene>
<evidence type="ECO:0000313" key="1">
    <source>
        <dbReference type="EMBL" id="OJJ35542.1"/>
    </source>
</evidence>
<dbReference type="Proteomes" id="UP000184383">
    <property type="component" value="Unassembled WGS sequence"/>
</dbReference>
<protein>
    <submittedName>
        <fullName evidence="1">Uncharacterized protein</fullName>
    </submittedName>
</protein>
<dbReference type="EMBL" id="KV878212">
    <property type="protein sequence ID" value="OJJ35542.1"/>
    <property type="molecule type" value="Genomic_DNA"/>
</dbReference>